<dbReference type="AlphaFoldDB" id="A0A8J8NTF2"/>
<comment type="caution">
    <text evidence="1">The sequence shown here is derived from an EMBL/GenBank/DDBJ whole genome shotgun (WGS) entry which is preliminary data.</text>
</comment>
<sequence>MVCFIQISLKPPLKTIIIHSNESRSLSYGFRRILIIHTLSSSKHLHPFQSQLYDSLEWFQTHKVDNMIKICKNKLITDRVIIPLYATSEFKSLSNYSKLKEYQTACFHNDQSE</sequence>
<evidence type="ECO:0000313" key="1">
    <source>
        <dbReference type="EMBL" id="TNV81173.1"/>
    </source>
</evidence>
<keyword evidence="2" id="KW-1185">Reference proteome</keyword>
<proteinExistence type="predicted"/>
<accession>A0A8J8NTF2</accession>
<name>A0A8J8NTF2_HALGN</name>
<dbReference type="Proteomes" id="UP000785679">
    <property type="component" value="Unassembled WGS sequence"/>
</dbReference>
<organism evidence="1 2">
    <name type="scientific">Halteria grandinella</name>
    <dbReference type="NCBI Taxonomy" id="5974"/>
    <lineage>
        <taxon>Eukaryota</taxon>
        <taxon>Sar</taxon>
        <taxon>Alveolata</taxon>
        <taxon>Ciliophora</taxon>
        <taxon>Intramacronucleata</taxon>
        <taxon>Spirotrichea</taxon>
        <taxon>Stichotrichia</taxon>
        <taxon>Sporadotrichida</taxon>
        <taxon>Halteriidae</taxon>
        <taxon>Halteria</taxon>
    </lineage>
</organism>
<reference evidence="1" key="1">
    <citation type="submission" date="2019-06" db="EMBL/GenBank/DDBJ databases">
        <authorList>
            <person name="Zheng W."/>
        </authorList>
    </citation>
    <scope>NUCLEOTIDE SEQUENCE</scope>
    <source>
        <strain evidence="1">QDHG01</strain>
    </source>
</reference>
<dbReference type="EMBL" id="RRYP01006478">
    <property type="protein sequence ID" value="TNV81173.1"/>
    <property type="molecule type" value="Genomic_DNA"/>
</dbReference>
<gene>
    <name evidence="1" type="ORF">FGO68_gene984</name>
</gene>
<protein>
    <submittedName>
        <fullName evidence="1">Uncharacterized protein</fullName>
    </submittedName>
</protein>
<evidence type="ECO:0000313" key="2">
    <source>
        <dbReference type="Proteomes" id="UP000785679"/>
    </source>
</evidence>